<keyword evidence="3" id="KW-1185">Reference proteome</keyword>
<name>A0ABN1RTS7_9ACTN</name>
<reference evidence="2 3" key="1">
    <citation type="journal article" date="2019" name="Int. J. Syst. Evol. Microbiol.">
        <title>The Global Catalogue of Microorganisms (GCM) 10K type strain sequencing project: providing services to taxonomists for standard genome sequencing and annotation.</title>
        <authorList>
            <consortium name="The Broad Institute Genomics Platform"/>
            <consortium name="The Broad Institute Genome Sequencing Center for Infectious Disease"/>
            <person name="Wu L."/>
            <person name="Ma J."/>
        </authorList>
    </citation>
    <scope>NUCLEOTIDE SEQUENCE [LARGE SCALE GENOMIC DNA]</scope>
    <source>
        <strain evidence="2 3">JCM 10977</strain>
    </source>
</reference>
<organism evidence="2 3">
    <name type="scientific">Kribbella koreensis</name>
    <dbReference type="NCBI Taxonomy" id="57909"/>
    <lineage>
        <taxon>Bacteria</taxon>
        <taxon>Bacillati</taxon>
        <taxon>Actinomycetota</taxon>
        <taxon>Actinomycetes</taxon>
        <taxon>Propionibacteriales</taxon>
        <taxon>Kribbellaceae</taxon>
        <taxon>Kribbella</taxon>
    </lineage>
</organism>
<dbReference type="Proteomes" id="UP001500542">
    <property type="component" value="Unassembled WGS sequence"/>
</dbReference>
<evidence type="ECO:0000313" key="2">
    <source>
        <dbReference type="EMBL" id="GAA0963583.1"/>
    </source>
</evidence>
<dbReference type="EMBL" id="BAAAHK010000027">
    <property type="protein sequence ID" value="GAA0963583.1"/>
    <property type="molecule type" value="Genomic_DNA"/>
</dbReference>
<protein>
    <recommendedName>
        <fullName evidence="1">T6SS immunity protein Tdi1 C-terminal domain-containing protein</fullName>
    </recommendedName>
</protein>
<dbReference type="RefSeq" id="WP_343984141.1">
    <property type="nucleotide sequence ID" value="NZ_BAAAHK010000027.1"/>
</dbReference>
<gene>
    <name evidence="2" type="ORF">GCM10009554_83180</name>
</gene>
<accession>A0ABN1RTS7</accession>
<evidence type="ECO:0000259" key="1">
    <source>
        <dbReference type="Pfam" id="PF08906"/>
    </source>
</evidence>
<dbReference type="Pfam" id="PF08906">
    <property type="entry name" value="T6SS_Tdi1_C"/>
    <property type="match status" value="1"/>
</dbReference>
<comment type="caution">
    <text evidence="2">The sequence shown here is derived from an EMBL/GenBank/DDBJ whole genome shotgun (WGS) entry which is preliminary data.</text>
</comment>
<evidence type="ECO:0000313" key="3">
    <source>
        <dbReference type="Proteomes" id="UP001500542"/>
    </source>
</evidence>
<proteinExistence type="predicted"/>
<feature type="domain" description="T6SS immunity protein Tdi1 C-terminal" evidence="1">
    <location>
        <begin position="74"/>
        <end position="133"/>
    </location>
</feature>
<dbReference type="InterPro" id="IPR015002">
    <property type="entry name" value="T6SS_Tdi1_C"/>
</dbReference>
<sequence>MDFIKSFTDEQYAGALETWAWLDLAGKKPILATMFGHVFLAADDGFWLLDPIAGTLTHRWTDQEHLQTDLDRPEVQDELLIDLADAALQRGLAPGADEIVDFATPPVLGGAVEPGNLQVMDFVVAINLAGQIHAQTTGLADGTPVTVAVQEEPKRRGLFGRRKG</sequence>